<gene>
    <name evidence="1" type="ORF">IX84_30410</name>
</gene>
<accession>A0A098RYU9</accession>
<dbReference type="Proteomes" id="UP000029736">
    <property type="component" value="Unassembled WGS sequence"/>
</dbReference>
<dbReference type="EMBL" id="JPOS01000097">
    <property type="protein sequence ID" value="KGE85036.1"/>
    <property type="molecule type" value="Genomic_DNA"/>
</dbReference>
<dbReference type="STRING" id="1524460.IX84_30410"/>
<evidence type="ECO:0000313" key="1">
    <source>
        <dbReference type="EMBL" id="KGE85036.1"/>
    </source>
</evidence>
<evidence type="ECO:0000313" key="2">
    <source>
        <dbReference type="Proteomes" id="UP000029736"/>
    </source>
</evidence>
<comment type="caution">
    <text evidence="1">The sequence shown here is derived from an EMBL/GenBank/DDBJ whole genome shotgun (WGS) entry which is preliminary data.</text>
</comment>
<dbReference type="RefSeq" id="WP_044229759.1">
    <property type="nucleotide sequence ID" value="NZ_JBKAGJ010000032.1"/>
</dbReference>
<protein>
    <submittedName>
        <fullName evidence="1">Uncharacterized protein</fullName>
    </submittedName>
</protein>
<dbReference type="AlphaFoldDB" id="A0A098RYU9"/>
<keyword evidence="2" id="KW-1185">Reference proteome</keyword>
<name>A0A098RYU9_9BACT</name>
<sequence>MLKDRFFRVKNILVCKKTSEDGRLAMLALDRENCQFVVEPYYFDLFFRNTDWSIEELDAASFKEAVIEECGHLPDMDF</sequence>
<organism evidence="1 2">
    <name type="scientific">Phaeodactylibacter xiamenensis</name>
    <dbReference type="NCBI Taxonomy" id="1524460"/>
    <lineage>
        <taxon>Bacteria</taxon>
        <taxon>Pseudomonadati</taxon>
        <taxon>Bacteroidota</taxon>
        <taxon>Saprospiria</taxon>
        <taxon>Saprospirales</taxon>
        <taxon>Haliscomenobacteraceae</taxon>
        <taxon>Phaeodactylibacter</taxon>
    </lineage>
</organism>
<reference evidence="1 2" key="1">
    <citation type="journal article" date="2014" name="Int. J. Syst. Evol. Microbiol.">
        <title>Phaeodactylibacter xiamenensis gen. nov., sp. nov., a member of the family Saprospiraceae isolated from the marine alga Phaeodactylum tricornutum.</title>
        <authorList>
            <person name="Chen Z.Jr."/>
            <person name="Lei X."/>
            <person name="Lai Q."/>
            <person name="Li Y."/>
            <person name="Zhang B."/>
            <person name="Zhang J."/>
            <person name="Zhang H."/>
            <person name="Yang L."/>
            <person name="Zheng W."/>
            <person name="Tian Y."/>
            <person name="Yu Z."/>
            <person name="Xu H.Jr."/>
            <person name="Zheng T."/>
        </authorList>
    </citation>
    <scope>NUCLEOTIDE SEQUENCE [LARGE SCALE GENOMIC DNA]</scope>
    <source>
        <strain evidence="1 2">KD52</strain>
    </source>
</reference>
<proteinExistence type="predicted"/>